<organism evidence="11 12">
    <name type="scientific">SAR92 clade bacterium H455</name>
    <dbReference type="NCBI Taxonomy" id="2974818"/>
    <lineage>
        <taxon>Bacteria</taxon>
        <taxon>Pseudomonadati</taxon>
        <taxon>Pseudomonadota</taxon>
        <taxon>Gammaproteobacteria</taxon>
        <taxon>Cellvibrionales</taxon>
        <taxon>Porticoccaceae</taxon>
        <taxon>SAR92 clade</taxon>
    </lineage>
</organism>
<accession>A0ABY5TNF3</accession>
<evidence type="ECO:0000256" key="5">
    <source>
        <dbReference type="ARBA" id="ARBA00022909"/>
    </source>
</evidence>
<evidence type="ECO:0000313" key="11">
    <source>
        <dbReference type="EMBL" id="UVW34016.1"/>
    </source>
</evidence>
<gene>
    <name evidence="11" type="primary">pabC</name>
    <name evidence="11" type="ORF">NYF23_08190</name>
</gene>
<name>A0ABY5TNF3_9GAMM</name>
<dbReference type="PANTHER" id="PTHR42743">
    <property type="entry name" value="AMINO-ACID AMINOTRANSFERASE"/>
    <property type="match status" value="1"/>
</dbReference>
<evidence type="ECO:0000256" key="2">
    <source>
        <dbReference type="ARBA" id="ARBA00009320"/>
    </source>
</evidence>
<dbReference type="GO" id="GO:0008696">
    <property type="term" value="F:4-amino-4-deoxychorismate lyase activity"/>
    <property type="evidence" value="ECO:0007669"/>
    <property type="project" value="UniProtKB-EC"/>
</dbReference>
<comment type="similarity">
    <text evidence="2">Belongs to the class-IV pyridoxal-phosphate-dependent aminotransferase family.</text>
</comment>
<evidence type="ECO:0000256" key="6">
    <source>
        <dbReference type="ARBA" id="ARBA00023239"/>
    </source>
</evidence>
<dbReference type="EMBL" id="CP103416">
    <property type="protein sequence ID" value="UVW34016.1"/>
    <property type="molecule type" value="Genomic_DNA"/>
</dbReference>
<reference evidence="11" key="1">
    <citation type="submission" date="2022-08" db="EMBL/GenBank/DDBJ databases">
        <title>Catabolic pathway analysis in culturable SAR92 clade bacteria reveals their overlooked roles in DMSP degradation in coastal seas.</title>
        <authorList>
            <person name="He X."/>
            <person name="Zhang X."/>
            <person name="Zhang Y."/>
        </authorList>
    </citation>
    <scope>NUCLEOTIDE SEQUENCE</scope>
    <source>
        <strain evidence="11">H455</strain>
    </source>
</reference>
<evidence type="ECO:0000256" key="1">
    <source>
        <dbReference type="ARBA" id="ARBA00001933"/>
    </source>
</evidence>
<dbReference type="InterPro" id="IPR017824">
    <property type="entry name" value="Aminodeoxychorismate_lyase_IV"/>
</dbReference>
<dbReference type="InterPro" id="IPR050571">
    <property type="entry name" value="Class-IV_PLP-Dep_Aminotrnsfr"/>
</dbReference>
<dbReference type="InterPro" id="IPR001544">
    <property type="entry name" value="Aminotrans_IV"/>
</dbReference>
<evidence type="ECO:0000256" key="3">
    <source>
        <dbReference type="ARBA" id="ARBA00011738"/>
    </source>
</evidence>
<keyword evidence="6 11" id="KW-0456">Lyase</keyword>
<dbReference type="EC" id="4.1.3.38" evidence="8 10"/>
<sequence length="295" mass="32057">MTHSVVDGVALDSLPLTDRGGAYGHGLFETMLLHHGALPLRQQHFERLLRDAPTLGINITGQQLQSSVANTLEGSIESNINSLIQSLSPAQRESGIVKTIVTAGSGGRGYAPPAEAEAVPRVIAQYFPLASTIRIQRQRGISLTECAYRLPLHPILAGIKHLNRLDQVMARSEWVDQYDDGIMFAADDSVIETTRANLFIKVSSGWVTPRLDQAGVRGVMRELLIDKLFASAGLKVQQTTIGREQLLEASEMFICSSVRGIVPVTSLKTAVTLAIGNDTRRLQGALEDNYQGFPC</sequence>
<dbReference type="Pfam" id="PF01063">
    <property type="entry name" value="Aminotran_4"/>
    <property type="match status" value="1"/>
</dbReference>
<dbReference type="Gene3D" id="3.30.470.10">
    <property type="match status" value="1"/>
</dbReference>
<dbReference type="SUPFAM" id="SSF56752">
    <property type="entry name" value="D-aminoacid aminotransferase-like PLP-dependent enzymes"/>
    <property type="match status" value="1"/>
</dbReference>
<dbReference type="Gene3D" id="3.20.10.10">
    <property type="entry name" value="D-amino Acid Aminotransferase, subunit A, domain 2"/>
    <property type="match status" value="1"/>
</dbReference>
<evidence type="ECO:0000256" key="8">
    <source>
        <dbReference type="ARBA" id="ARBA00035676"/>
    </source>
</evidence>
<proteinExistence type="inferred from homology"/>
<dbReference type="Proteomes" id="UP001059934">
    <property type="component" value="Chromosome"/>
</dbReference>
<comment type="cofactor">
    <cofactor evidence="1">
        <name>pyridoxal 5'-phosphate</name>
        <dbReference type="ChEBI" id="CHEBI:597326"/>
    </cofactor>
</comment>
<evidence type="ECO:0000256" key="10">
    <source>
        <dbReference type="NCBIfam" id="TIGR03461"/>
    </source>
</evidence>
<comment type="pathway">
    <text evidence="7">Cofactor biosynthesis; tetrahydrofolate biosynthesis; 4-aminobenzoate from chorismate: step 2/2.</text>
</comment>
<keyword evidence="12" id="KW-1185">Reference proteome</keyword>
<dbReference type="InterPro" id="IPR043131">
    <property type="entry name" value="BCAT-like_N"/>
</dbReference>
<evidence type="ECO:0000256" key="4">
    <source>
        <dbReference type="ARBA" id="ARBA00022898"/>
    </source>
</evidence>
<dbReference type="InterPro" id="IPR036038">
    <property type="entry name" value="Aminotransferase-like"/>
</dbReference>
<keyword evidence="5" id="KW-0289">Folate biosynthesis</keyword>
<evidence type="ECO:0000256" key="9">
    <source>
        <dbReference type="ARBA" id="ARBA00049529"/>
    </source>
</evidence>
<comment type="catalytic activity">
    <reaction evidence="9">
        <text>4-amino-4-deoxychorismate = 4-aminobenzoate + pyruvate + H(+)</text>
        <dbReference type="Rhea" id="RHEA:16201"/>
        <dbReference type="ChEBI" id="CHEBI:15361"/>
        <dbReference type="ChEBI" id="CHEBI:15378"/>
        <dbReference type="ChEBI" id="CHEBI:17836"/>
        <dbReference type="ChEBI" id="CHEBI:58406"/>
        <dbReference type="EC" id="4.1.3.38"/>
    </reaction>
</comment>
<keyword evidence="4" id="KW-0663">Pyridoxal phosphate</keyword>
<evidence type="ECO:0000313" key="12">
    <source>
        <dbReference type="Proteomes" id="UP001059934"/>
    </source>
</evidence>
<dbReference type="NCBIfam" id="TIGR03461">
    <property type="entry name" value="pabC_Proteo"/>
    <property type="match status" value="1"/>
</dbReference>
<dbReference type="InterPro" id="IPR043132">
    <property type="entry name" value="BCAT-like_C"/>
</dbReference>
<protein>
    <recommendedName>
        <fullName evidence="8 10">Aminodeoxychorismate lyase</fullName>
        <ecNumber evidence="8 10">4.1.3.38</ecNumber>
    </recommendedName>
</protein>
<dbReference type="PANTHER" id="PTHR42743:SF2">
    <property type="entry name" value="AMINODEOXYCHORISMATE LYASE"/>
    <property type="match status" value="1"/>
</dbReference>
<evidence type="ECO:0000256" key="7">
    <source>
        <dbReference type="ARBA" id="ARBA00035633"/>
    </source>
</evidence>
<comment type="subunit">
    <text evidence="3">Homodimer.</text>
</comment>